<keyword evidence="4" id="KW-1185">Reference proteome</keyword>
<gene>
    <name evidence="3" type="ORF">LUZ63_000082</name>
</gene>
<accession>A0A9Q0HWI4</accession>
<dbReference type="OrthoDB" id="737179at2759"/>
<evidence type="ECO:0000256" key="1">
    <source>
        <dbReference type="ARBA" id="ARBA00022734"/>
    </source>
</evidence>
<sequence length="222" mass="24097">MAPLTKLGPCGGNGGAVRDMVLTGVTRIVKIGIRHGAAIDALIVWYERNCCLESTGLWGGGGGCLTEITLRPNEYITSISGHIGNMWNCRVVKSLTLVTNFCTYGPYGTQQGHHFQLSCSGGQIVGFHARCGLLLDAIGVYVKVNYTCGNSVSGGCGHQRCCRCVCGRQVWGRCCQPWYNPCACGRWIWGGCGQPCYNPCACGKWIWKGCGQHQYKRCRCGR</sequence>
<dbReference type="SMART" id="SM00915">
    <property type="entry name" value="Jacalin"/>
    <property type="match status" value="1"/>
</dbReference>
<dbReference type="InterPro" id="IPR033734">
    <property type="entry name" value="Jacalin-like_lectin_dom_plant"/>
</dbReference>
<evidence type="ECO:0000313" key="3">
    <source>
        <dbReference type="EMBL" id="KAJ1700303.1"/>
    </source>
</evidence>
<feature type="domain" description="Jacalin-type lectin" evidence="2">
    <location>
        <begin position="4"/>
        <end position="144"/>
    </location>
</feature>
<dbReference type="InterPro" id="IPR036404">
    <property type="entry name" value="Jacalin-like_lectin_dom_sf"/>
</dbReference>
<dbReference type="EMBL" id="JAMQYH010000001">
    <property type="protein sequence ID" value="KAJ1700303.1"/>
    <property type="molecule type" value="Genomic_DNA"/>
</dbReference>
<dbReference type="SUPFAM" id="SSF51101">
    <property type="entry name" value="Mannose-binding lectins"/>
    <property type="match status" value="1"/>
</dbReference>
<name>A0A9Q0HWI4_9POAL</name>
<dbReference type="CDD" id="cd09612">
    <property type="entry name" value="Jacalin"/>
    <property type="match status" value="1"/>
</dbReference>
<protein>
    <recommendedName>
        <fullName evidence="2">Jacalin-type lectin domain-containing protein</fullName>
    </recommendedName>
</protein>
<organism evidence="3 4">
    <name type="scientific">Rhynchospora breviuscula</name>
    <dbReference type="NCBI Taxonomy" id="2022672"/>
    <lineage>
        <taxon>Eukaryota</taxon>
        <taxon>Viridiplantae</taxon>
        <taxon>Streptophyta</taxon>
        <taxon>Embryophyta</taxon>
        <taxon>Tracheophyta</taxon>
        <taxon>Spermatophyta</taxon>
        <taxon>Magnoliopsida</taxon>
        <taxon>Liliopsida</taxon>
        <taxon>Poales</taxon>
        <taxon>Cyperaceae</taxon>
        <taxon>Cyperoideae</taxon>
        <taxon>Rhynchosporeae</taxon>
        <taxon>Rhynchospora</taxon>
    </lineage>
</organism>
<dbReference type="PROSITE" id="PS51752">
    <property type="entry name" value="JACALIN_LECTIN"/>
    <property type="match status" value="1"/>
</dbReference>
<reference evidence="3" key="1">
    <citation type="journal article" date="2022" name="Cell">
        <title>Repeat-based holocentromeres influence genome architecture and karyotype evolution.</title>
        <authorList>
            <person name="Hofstatter P.G."/>
            <person name="Thangavel G."/>
            <person name="Lux T."/>
            <person name="Neumann P."/>
            <person name="Vondrak T."/>
            <person name="Novak P."/>
            <person name="Zhang M."/>
            <person name="Costa L."/>
            <person name="Castellani M."/>
            <person name="Scott A."/>
            <person name="Toegelov H."/>
            <person name="Fuchs J."/>
            <person name="Mata-Sucre Y."/>
            <person name="Dias Y."/>
            <person name="Vanzela A.L.L."/>
            <person name="Huettel B."/>
            <person name="Almeida C.C.S."/>
            <person name="Simkova H."/>
            <person name="Souza G."/>
            <person name="Pedrosa-Harand A."/>
            <person name="Macas J."/>
            <person name="Mayer K.F.X."/>
            <person name="Houben A."/>
            <person name="Marques A."/>
        </authorList>
    </citation>
    <scope>NUCLEOTIDE SEQUENCE</scope>
    <source>
        <strain evidence="3">RhyBre1mFocal</strain>
    </source>
</reference>
<dbReference type="PANTHER" id="PTHR46506">
    <property type="entry name" value="OS05G0143600 PROTEIN"/>
    <property type="match status" value="1"/>
</dbReference>
<comment type="caution">
    <text evidence="3">The sequence shown here is derived from an EMBL/GenBank/DDBJ whole genome shotgun (WGS) entry which is preliminary data.</text>
</comment>
<evidence type="ECO:0000313" key="4">
    <source>
        <dbReference type="Proteomes" id="UP001151287"/>
    </source>
</evidence>
<dbReference type="Proteomes" id="UP001151287">
    <property type="component" value="Unassembled WGS sequence"/>
</dbReference>
<dbReference type="Pfam" id="PF01419">
    <property type="entry name" value="Jacalin"/>
    <property type="match status" value="1"/>
</dbReference>
<evidence type="ECO:0000259" key="2">
    <source>
        <dbReference type="PROSITE" id="PS51752"/>
    </source>
</evidence>
<keyword evidence="1" id="KW-0430">Lectin</keyword>
<dbReference type="InterPro" id="IPR001229">
    <property type="entry name" value="Jacalin-like_lectin_dom"/>
</dbReference>
<dbReference type="GO" id="GO:0030246">
    <property type="term" value="F:carbohydrate binding"/>
    <property type="evidence" value="ECO:0007669"/>
    <property type="project" value="UniProtKB-KW"/>
</dbReference>
<dbReference type="AlphaFoldDB" id="A0A9Q0HWI4"/>
<dbReference type="Gene3D" id="2.100.10.30">
    <property type="entry name" value="Jacalin-like lectin domain"/>
    <property type="match status" value="1"/>
</dbReference>
<proteinExistence type="predicted"/>